<organism evidence="2 3">
    <name type="scientific">Aspergillus aculeatus (strain ATCC 16872 / CBS 172.66 / WB 5094)</name>
    <dbReference type="NCBI Taxonomy" id="690307"/>
    <lineage>
        <taxon>Eukaryota</taxon>
        <taxon>Fungi</taxon>
        <taxon>Dikarya</taxon>
        <taxon>Ascomycota</taxon>
        <taxon>Pezizomycotina</taxon>
        <taxon>Eurotiomycetes</taxon>
        <taxon>Eurotiomycetidae</taxon>
        <taxon>Eurotiales</taxon>
        <taxon>Aspergillaceae</taxon>
        <taxon>Aspergillus</taxon>
        <taxon>Aspergillus subgen. Circumdati</taxon>
    </lineage>
</organism>
<dbReference type="OrthoDB" id="2898509at2759"/>
<dbReference type="Proteomes" id="UP000184546">
    <property type="component" value="Unassembled WGS sequence"/>
</dbReference>
<evidence type="ECO:0000313" key="3">
    <source>
        <dbReference type="Proteomes" id="UP000184546"/>
    </source>
</evidence>
<reference evidence="3" key="1">
    <citation type="journal article" date="2017" name="Genome Biol.">
        <title>Comparative genomics reveals high biological diversity and specific adaptations in the industrially and medically important fungal genus Aspergillus.</title>
        <authorList>
            <person name="de Vries R.P."/>
            <person name="Riley R."/>
            <person name="Wiebenga A."/>
            <person name="Aguilar-Osorio G."/>
            <person name="Amillis S."/>
            <person name="Uchima C.A."/>
            <person name="Anderluh G."/>
            <person name="Asadollahi M."/>
            <person name="Askin M."/>
            <person name="Barry K."/>
            <person name="Battaglia E."/>
            <person name="Bayram O."/>
            <person name="Benocci T."/>
            <person name="Braus-Stromeyer S.A."/>
            <person name="Caldana C."/>
            <person name="Canovas D."/>
            <person name="Cerqueira G.C."/>
            <person name="Chen F."/>
            <person name="Chen W."/>
            <person name="Choi C."/>
            <person name="Clum A."/>
            <person name="Dos Santos R.A."/>
            <person name="Damasio A.R."/>
            <person name="Diallinas G."/>
            <person name="Emri T."/>
            <person name="Fekete E."/>
            <person name="Flipphi M."/>
            <person name="Freyberg S."/>
            <person name="Gallo A."/>
            <person name="Gournas C."/>
            <person name="Habgood R."/>
            <person name="Hainaut M."/>
            <person name="Harispe M.L."/>
            <person name="Henrissat B."/>
            <person name="Hilden K.S."/>
            <person name="Hope R."/>
            <person name="Hossain A."/>
            <person name="Karabika E."/>
            <person name="Karaffa L."/>
            <person name="Karanyi Z."/>
            <person name="Krasevec N."/>
            <person name="Kuo A."/>
            <person name="Kusch H."/>
            <person name="LaButti K."/>
            <person name="Lagendijk E.L."/>
            <person name="Lapidus A."/>
            <person name="Levasseur A."/>
            <person name="Lindquist E."/>
            <person name="Lipzen A."/>
            <person name="Logrieco A.F."/>
            <person name="MacCabe A."/>
            <person name="Maekelae M.R."/>
            <person name="Malavazi I."/>
            <person name="Melin P."/>
            <person name="Meyer V."/>
            <person name="Mielnichuk N."/>
            <person name="Miskei M."/>
            <person name="Molnar A.P."/>
            <person name="Mule G."/>
            <person name="Ngan C.Y."/>
            <person name="Orejas M."/>
            <person name="Orosz E."/>
            <person name="Ouedraogo J.P."/>
            <person name="Overkamp K.M."/>
            <person name="Park H.-S."/>
            <person name="Perrone G."/>
            <person name="Piumi F."/>
            <person name="Punt P.J."/>
            <person name="Ram A.F."/>
            <person name="Ramon A."/>
            <person name="Rauscher S."/>
            <person name="Record E."/>
            <person name="Riano-Pachon D.M."/>
            <person name="Robert V."/>
            <person name="Roehrig J."/>
            <person name="Ruller R."/>
            <person name="Salamov A."/>
            <person name="Salih N.S."/>
            <person name="Samson R.A."/>
            <person name="Sandor E."/>
            <person name="Sanguinetti M."/>
            <person name="Schuetze T."/>
            <person name="Sepcic K."/>
            <person name="Shelest E."/>
            <person name="Sherlock G."/>
            <person name="Sophianopoulou V."/>
            <person name="Squina F.M."/>
            <person name="Sun H."/>
            <person name="Susca A."/>
            <person name="Todd R.B."/>
            <person name="Tsang A."/>
            <person name="Unkles S.E."/>
            <person name="van de Wiele N."/>
            <person name="van Rossen-Uffink D."/>
            <person name="Oliveira J.V."/>
            <person name="Vesth T.C."/>
            <person name="Visser J."/>
            <person name="Yu J.-H."/>
            <person name="Zhou M."/>
            <person name="Andersen M.R."/>
            <person name="Archer D.B."/>
            <person name="Baker S.E."/>
            <person name="Benoit I."/>
            <person name="Brakhage A.A."/>
            <person name="Braus G.H."/>
            <person name="Fischer R."/>
            <person name="Frisvad J.C."/>
            <person name="Goldman G.H."/>
            <person name="Houbraken J."/>
            <person name="Oakley B."/>
            <person name="Pocsi I."/>
            <person name="Scazzocchio C."/>
            <person name="Seiboth B."/>
            <person name="vanKuyk P.A."/>
            <person name="Wortman J."/>
            <person name="Dyer P.S."/>
            <person name="Grigoriev I.V."/>
        </authorList>
    </citation>
    <scope>NUCLEOTIDE SEQUENCE [LARGE SCALE GENOMIC DNA]</scope>
    <source>
        <strain evidence="3">ATCC 16872 / CBS 172.66 / WB 5094</strain>
    </source>
</reference>
<name>A0A1L9WJE7_ASPA1</name>
<dbReference type="EMBL" id="KV878986">
    <property type="protein sequence ID" value="OJJ96281.1"/>
    <property type="molecule type" value="Genomic_DNA"/>
</dbReference>
<dbReference type="Pfam" id="PF00106">
    <property type="entry name" value="adh_short"/>
    <property type="match status" value="1"/>
</dbReference>
<sequence>MPTLNEVRQSNATLSTSRPELIAVFVGGTSGIGEATAKQLAQSVKQPTIHVVGRSAASGSRVLEELRAANPDGKFHFIQADLSLLRNVDTACEQIKEKEKSIDLLFLSTGHLAMSKNETEEGLDNNHVLRYYGRMRFIHNLLPLLENSSGAPRVVSVLAAGQEGHVDEHNLDLRQSWSFRKAATYAATLNSLALEHLAATHPTVGFAHVFPGIVRTPLMKSTFGNWAGAVMSVLSRPVSMTPEESGQRNLFIATSAAYPAAKPRDASAYVGTPLAEGLRAAVASTGQVGAGSYILNYDGKNVTKEKLMAEYRERGFAGKVWEHTLETFRRVLQKE</sequence>
<keyword evidence="1" id="KW-0560">Oxidoreductase</keyword>
<evidence type="ECO:0000313" key="2">
    <source>
        <dbReference type="EMBL" id="OJJ96281.1"/>
    </source>
</evidence>
<dbReference type="InterPro" id="IPR036291">
    <property type="entry name" value="NAD(P)-bd_dom_sf"/>
</dbReference>
<dbReference type="GeneID" id="30971491"/>
<dbReference type="STRING" id="690307.A0A1L9WJE7"/>
<keyword evidence="3" id="KW-1185">Reference proteome</keyword>
<dbReference type="PANTHER" id="PTHR47534:SF3">
    <property type="entry name" value="ALCOHOL DEHYDROGENASE-LIKE C-TERMINAL DOMAIN-CONTAINING PROTEIN"/>
    <property type="match status" value="1"/>
</dbReference>
<evidence type="ECO:0000256" key="1">
    <source>
        <dbReference type="ARBA" id="ARBA00023002"/>
    </source>
</evidence>
<dbReference type="Gene3D" id="3.40.50.720">
    <property type="entry name" value="NAD(P)-binding Rossmann-like Domain"/>
    <property type="match status" value="1"/>
</dbReference>
<dbReference type="PANTHER" id="PTHR47534">
    <property type="entry name" value="YALI0E05731P"/>
    <property type="match status" value="1"/>
</dbReference>
<proteinExistence type="predicted"/>
<dbReference type="SUPFAM" id="SSF51735">
    <property type="entry name" value="NAD(P)-binding Rossmann-fold domains"/>
    <property type="match status" value="1"/>
</dbReference>
<dbReference type="VEuPathDB" id="FungiDB:ASPACDRAFT_1859530"/>
<dbReference type="AlphaFoldDB" id="A0A1L9WJE7"/>
<accession>A0A1L9WJE7</accession>
<dbReference type="GO" id="GO:0016491">
    <property type="term" value="F:oxidoreductase activity"/>
    <property type="evidence" value="ECO:0007669"/>
    <property type="project" value="UniProtKB-KW"/>
</dbReference>
<dbReference type="InterPro" id="IPR052228">
    <property type="entry name" value="Sec_Metab_Biosynth_Oxidored"/>
</dbReference>
<protein>
    <recommendedName>
        <fullName evidence="4">Short-chain dehydrogenases/reductase</fullName>
    </recommendedName>
</protein>
<evidence type="ECO:0008006" key="4">
    <source>
        <dbReference type="Google" id="ProtNLM"/>
    </source>
</evidence>
<dbReference type="InterPro" id="IPR002347">
    <property type="entry name" value="SDR_fam"/>
</dbReference>
<gene>
    <name evidence="2" type="ORF">ASPACDRAFT_1859530</name>
</gene>
<dbReference type="RefSeq" id="XP_020052621.1">
    <property type="nucleotide sequence ID" value="XM_020197677.1"/>
</dbReference>
<dbReference type="OMA" id="YSRMRFV"/>